<keyword evidence="1" id="KW-0479">Metal-binding</keyword>
<dbReference type="Proteomes" id="UP000273516">
    <property type="component" value="Unassembled WGS sequence"/>
</dbReference>
<dbReference type="InterPro" id="IPR051400">
    <property type="entry name" value="HAD-like_hydrolase"/>
</dbReference>
<evidence type="ECO:0000256" key="2">
    <source>
        <dbReference type="ARBA" id="ARBA00022801"/>
    </source>
</evidence>
<organism evidence="4 5">
    <name type="scientific">Paracoccus alkanivorans</name>
    <dbReference type="NCBI Taxonomy" id="2116655"/>
    <lineage>
        <taxon>Bacteria</taxon>
        <taxon>Pseudomonadati</taxon>
        <taxon>Pseudomonadota</taxon>
        <taxon>Alphaproteobacteria</taxon>
        <taxon>Rhodobacterales</taxon>
        <taxon>Paracoccaceae</taxon>
        <taxon>Paracoccus</taxon>
    </lineage>
</organism>
<protein>
    <recommendedName>
        <fullName evidence="6">HAD family hydrolase</fullName>
    </recommendedName>
</protein>
<dbReference type="Gene3D" id="1.10.150.400">
    <property type="match status" value="1"/>
</dbReference>
<accession>A0A3M0MAZ6</accession>
<dbReference type="Gene3D" id="3.40.50.1000">
    <property type="entry name" value="HAD superfamily/HAD-like"/>
    <property type="match status" value="1"/>
</dbReference>
<proteinExistence type="predicted"/>
<evidence type="ECO:0000256" key="3">
    <source>
        <dbReference type="ARBA" id="ARBA00022842"/>
    </source>
</evidence>
<dbReference type="PANTHER" id="PTHR46470">
    <property type="entry name" value="N-ACYLNEURAMINATE-9-PHOSPHATASE"/>
    <property type="match status" value="1"/>
</dbReference>
<reference evidence="4 5" key="1">
    <citation type="submission" date="2018-07" db="EMBL/GenBank/DDBJ databases">
        <authorList>
            <person name="Zhang Y."/>
            <person name="Wang L."/>
            <person name="Ma S."/>
        </authorList>
    </citation>
    <scope>NUCLEOTIDE SEQUENCE [LARGE SCALE GENOMIC DNA]</scope>
    <source>
        <strain evidence="4 5">4-2</strain>
    </source>
</reference>
<sequence>MMLSSQVRRIVSSLAPERTAYAIAKRKYGHLKLDHNNFSHPDQIRALLGGYELISFDLFDTLVWREMALNDVQRKTAEFAEHHIPGDHGPLPSGLLLHARRRHQNEVKRMSMASKQNYRNEVDLAEVFDGALSPYISDTTRRARAVEAAIAFEIETEHRVLTVDPAMRELLIDLRAHGKTVILTSDMYFSERWLKALLDRLGLLDLFDHVFVSATVGVTKHSGLLFQHVDATLNSAGLRRIHLGDNWNNDVVQPRKHGWDALHYLNTENEMRKDRLERLSRIGIHKRDTAAKELIRQVQTNDSSEAVIRLISAGFLSFARQVLSTAMLGHYDRILFLTRDGTIFHHILRQMIENTGAQNSLDLPEMGELAFSRRAGVLLTMPDPNSPAWPDYIRHNVGWLRGEFASLGAIMRSFALHPDELEGMRGNDREVDACLDADGRSHVDFHRLLDEPALFKPLAAAMKAKQQRVADYLDQQGLFEPTQRILLVDIGYSGTVLKAFSEHMYRLAAKGQKVETCLAMMMFAANRFFGDNLGQMHPRAIMLDPVMISQKHWRQRAAAFNFAWLEPFAVDRSRGSLRDFQPDEGGRLQPVFAKDTKENGSVTRARILEMTRKAEALLRLSPMTARDADAAIGRAITVSFAAPRRKTLHAIDSLTHQAGLSDIVEHKLVREVRPWRLRSDLLRCLHEDRWIQGSMAASGLGWLNPVLNRLLGIITR</sequence>
<evidence type="ECO:0000313" key="4">
    <source>
        <dbReference type="EMBL" id="RMC34968.1"/>
    </source>
</evidence>
<dbReference type="GO" id="GO:0016791">
    <property type="term" value="F:phosphatase activity"/>
    <property type="evidence" value="ECO:0007669"/>
    <property type="project" value="TreeGrafter"/>
</dbReference>
<dbReference type="GO" id="GO:0046872">
    <property type="term" value="F:metal ion binding"/>
    <property type="evidence" value="ECO:0007669"/>
    <property type="project" value="UniProtKB-KW"/>
</dbReference>
<dbReference type="InterPro" id="IPR023214">
    <property type="entry name" value="HAD_sf"/>
</dbReference>
<keyword evidence="3" id="KW-0460">Magnesium</keyword>
<name>A0A3M0MAZ6_9RHOB</name>
<comment type="caution">
    <text evidence="4">The sequence shown here is derived from an EMBL/GenBank/DDBJ whole genome shotgun (WGS) entry which is preliminary data.</text>
</comment>
<evidence type="ECO:0008006" key="6">
    <source>
        <dbReference type="Google" id="ProtNLM"/>
    </source>
</evidence>
<dbReference type="EMBL" id="QOKZ01000004">
    <property type="protein sequence ID" value="RMC34968.1"/>
    <property type="molecule type" value="Genomic_DNA"/>
</dbReference>
<dbReference type="Pfam" id="PF00702">
    <property type="entry name" value="Hydrolase"/>
    <property type="match status" value="1"/>
</dbReference>
<dbReference type="PANTHER" id="PTHR46470:SF2">
    <property type="entry name" value="GLYCERALDEHYDE 3-PHOSPHATE PHOSPHATASE"/>
    <property type="match status" value="1"/>
</dbReference>
<dbReference type="SUPFAM" id="SSF56784">
    <property type="entry name" value="HAD-like"/>
    <property type="match status" value="1"/>
</dbReference>
<evidence type="ECO:0000313" key="5">
    <source>
        <dbReference type="Proteomes" id="UP000273516"/>
    </source>
</evidence>
<gene>
    <name evidence="4" type="ORF">C9E81_12850</name>
</gene>
<dbReference type="AlphaFoldDB" id="A0A3M0MAZ6"/>
<keyword evidence="5" id="KW-1185">Reference proteome</keyword>
<dbReference type="InterPro" id="IPR036412">
    <property type="entry name" value="HAD-like_sf"/>
</dbReference>
<evidence type="ECO:0000256" key="1">
    <source>
        <dbReference type="ARBA" id="ARBA00022723"/>
    </source>
</evidence>
<keyword evidence="2" id="KW-0378">Hydrolase</keyword>